<accession>A0A9C7F787</accession>
<evidence type="ECO:0000313" key="2">
    <source>
        <dbReference type="EMBL" id="BDT63053.1"/>
    </source>
</evidence>
<feature type="compositionally biased region" description="Low complexity" evidence="1">
    <location>
        <begin position="405"/>
        <end position="418"/>
    </location>
</feature>
<feature type="compositionally biased region" description="Low complexity" evidence="1">
    <location>
        <begin position="362"/>
        <end position="372"/>
    </location>
</feature>
<name>A0A9C7F787_9VIRU</name>
<feature type="compositionally biased region" description="Basic residues" evidence="1">
    <location>
        <begin position="53"/>
        <end position="66"/>
    </location>
</feature>
<protein>
    <submittedName>
        <fullName evidence="2">Wsv260-like protein</fullName>
    </submittedName>
</protein>
<feature type="region of interest" description="Disordered" evidence="1">
    <location>
        <begin position="320"/>
        <end position="447"/>
    </location>
</feature>
<organism evidence="2">
    <name type="scientific">Trachysalambria curvirostris nimavirus</name>
    <dbReference type="NCBI Taxonomy" id="2984282"/>
    <lineage>
        <taxon>Viruses</taxon>
        <taxon>Viruses incertae sedis</taxon>
        <taxon>Naldaviricetes</taxon>
        <taxon>Nimaviridae</taxon>
    </lineage>
</organism>
<feature type="compositionally biased region" description="Polar residues" evidence="1">
    <location>
        <begin position="335"/>
        <end position="347"/>
    </location>
</feature>
<feature type="compositionally biased region" description="Polar residues" evidence="1">
    <location>
        <begin position="434"/>
        <end position="443"/>
    </location>
</feature>
<sequence length="913" mass="100010">MKHSNENMAAGASDKEECRTPTLAGPAPRRSVTFSENEDLTLGKESDTSFVPPKRRTGRRTRRRRPQVAGPPVKEQAPKSVAEQHIDDFQSRLTPASLLEIADRVIQSDAIEMGIERPIGGVPNNGKRSLFPLSYCPKCIERISSYFNGTDMSQRILNENKEEQRREEEEKEEKDTKVVFTDTKGMALKLLEALNLRCYDHVSIEGTNKLAMERGGRSYGIPLSVASLIDSSKELECKTDRLYDKLAGSDTVAASFSTGTVMGFESSPLSFVSDNISRTHMQCVEDNVDYGSLRLNCKCMKSEEWPTTRIRDLMRLSTASDEDCSGTSDKHGTVVVNTAPTRDSSTPIGVAASCDSDRDGTDCGSTTTSSRDNSPIGVSVGGDNDKVGADGGNVTDTEDGNPNGTTTTSDGTDSGIITATEDGIRSGDDAGGDVSSTTDTSVDANKGIDSDSDDYIITRMSGDSDIDSSDEETICACVDDGIDSDDLSGSIERDEDSVFFLPVNGEDRISIDRLVPPDDIDFRPKRSLPVVSTAEEFDNDEWADLRASSLCLSLCRHSAECSVNDTNRSKLINSVLLVRLPPTEENEKIGIASPSTAGEEVFGVAASPDNPIMFSLGSTTYESTNGHIYHKCDPWGDDNQSIRSSDYGHHGYTKKKSGRRIFLQQPTAKVHTVVHTVAAPFFKSGPISNIDHSNDYGFYKTFRVVLPGDFTGQYNDKSLDWRSQLYTNMTMTLARRECAWPGKEHGNVLPGKINDSWLDLRNRGVLNINVVSDDSGDLSGNYLRAIREDRGKDDIAAHLACINVLDAETNLNTLAGKLQDILDGPLKEVVVELERNRQMSLSTETPATTHESQQLATEERLLYGKLRLCSQNYNTWRRGLRTLQLDIAATKSQIEQNLKGPFCVLHAKTTSCI</sequence>
<dbReference type="EMBL" id="LC738880">
    <property type="protein sequence ID" value="BDT63053.1"/>
    <property type="molecule type" value="Genomic_DNA"/>
</dbReference>
<proteinExistence type="predicted"/>
<evidence type="ECO:0000256" key="1">
    <source>
        <dbReference type="SAM" id="MobiDB-lite"/>
    </source>
</evidence>
<feature type="region of interest" description="Disordered" evidence="1">
    <location>
        <begin position="1"/>
        <end position="83"/>
    </location>
</feature>
<reference evidence="2" key="1">
    <citation type="submission" date="2022-10" db="EMBL/GenBank/DDBJ databases">
        <title>Genome sequences of endogenous nimaviruses in decapod crustaceans.</title>
        <authorList>
            <person name="Kawato S."/>
            <person name="Nozaki R."/>
            <person name="Kondo H."/>
            <person name="Hirono I."/>
        </authorList>
    </citation>
    <scope>NUCLEOTIDE SEQUENCE</scope>
    <source>
        <strain evidence="2">Ube2021</strain>
    </source>
</reference>